<dbReference type="Pfam" id="PF03992">
    <property type="entry name" value="ABM"/>
    <property type="match status" value="1"/>
</dbReference>
<proteinExistence type="predicted"/>
<dbReference type="Gene3D" id="3.30.70.100">
    <property type="match status" value="1"/>
</dbReference>
<dbReference type="EMBL" id="CP003555">
    <property type="protein sequence ID" value="AFK61180.1"/>
    <property type="molecule type" value="Genomic_DNA"/>
</dbReference>
<dbReference type="KEGG" id="aka:TKWG_02830"/>
<dbReference type="OrthoDB" id="9812192at2"/>
<gene>
    <name evidence="2" type="ordered locus">TKWG_02830</name>
</gene>
<organism evidence="2 3">
    <name type="scientific">Advenella kashmirensis (strain DSM 17095 / LMG 22695 / WT001)</name>
    <name type="common">Tetrathiobacter kashmirensis</name>
    <dbReference type="NCBI Taxonomy" id="1036672"/>
    <lineage>
        <taxon>Bacteria</taxon>
        <taxon>Pseudomonadati</taxon>
        <taxon>Pseudomonadota</taxon>
        <taxon>Betaproteobacteria</taxon>
        <taxon>Burkholderiales</taxon>
        <taxon>Alcaligenaceae</taxon>
    </lineage>
</organism>
<sequence>MIRLSGKLICKNLEESESVIRLLPEHIRLTSNEPGCVAFDVKGTADPLVWAVEELFVDRKSFETHQERTKSSRWGIETAAILRQYEITKVASGQ</sequence>
<dbReference type="SUPFAM" id="SSF54909">
    <property type="entry name" value="Dimeric alpha+beta barrel"/>
    <property type="match status" value="1"/>
</dbReference>
<dbReference type="InterPro" id="IPR007138">
    <property type="entry name" value="ABM_dom"/>
</dbReference>
<dbReference type="Proteomes" id="UP000005267">
    <property type="component" value="Chromosome"/>
</dbReference>
<dbReference type="InterPro" id="IPR011008">
    <property type="entry name" value="Dimeric_a/b-barrel"/>
</dbReference>
<evidence type="ECO:0000313" key="2">
    <source>
        <dbReference type="EMBL" id="AFK61180.1"/>
    </source>
</evidence>
<reference evidence="3" key="2">
    <citation type="journal article" date="2013" name="PLoS ONE">
        <title>Genome implosion elicits host-confinement in Alcaligenaceae: evidence from the comparative genomics of Tetrathiobacter kashmirensis, a pathogen in the making.</title>
        <authorList>
            <person name="Ghosh W."/>
            <person name="Alam M."/>
            <person name="Roy C."/>
            <person name="Pyne P."/>
            <person name="George A."/>
            <person name="Chakraborty R."/>
            <person name="Majumder S."/>
            <person name="Agarwal A."/>
            <person name="Chakraborty S."/>
            <person name="Majumdar S."/>
            <person name="Gupta S.K."/>
        </authorList>
    </citation>
    <scope>NUCLEOTIDE SEQUENCE [LARGE SCALE GENOMIC DNA]</scope>
    <source>
        <strain evidence="3">WT001</strain>
    </source>
</reference>
<evidence type="ECO:0000313" key="3">
    <source>
        <dbReference type="Proteomes" id="UP000005267"/>
    </source>
</evidence>
<keyword evidence="3" id="KW-1185">Reference proteome</keyword>
<dbReference type="AlphaFoldDB" id="I3U842"/>
<feature type="domain" description="ABM" evidence="1">
    <location>
        <begin position="15"/>
        <end position="69"/>
    </location>
</feature>
<name>I3U842_ADVKW</name>
<dbReference type="RefSeq" id="WP_014749271.1">
    <property type="nucleotide sequence ID" value="NC_017964.1"/>
</dbReference>
<evidence type="ECO:0000259" key="1">
    <source>
        <dbReference type="Pfam" id="PF03992"/>
    </source>
</evidence>
<accession>I3U842</accession>
<dbReference type="HOGENOM" id="CLU_131496_13_2_4"/>
<protein>
    <recommendedName>
        <fullName evidence="1">ABM domain-containing protein</fullName>
    </recommendedName>
</protein>
<reference evidence="2 3" key="1">
    <citation type="journal article" date="2011" name="J. Bacteriol.">
        <title>Whole-genome shotgun sequencing of the sulfur-oxidizing chemoautotroph Tetrathiobacter kashmirensis.</title>
        <authorList>
            <person name="Ghosh W."/>
            <person name="George A."/>
            <person name="Agarwal A."/>
            <person name="Raj P."/>
            <person name="Alam M."/>
            <person name="Pyne P."/>
            <person name="Das Gupta S.K."/>
        </authorList>
    </citation>
    <scope>NUCLEOTIDE SEQUENCE [LARGE SCALE GENOMIC DNA]</scope>
    <source>
        <strain evidence="2 3">WT001</strain>
    </source>
</reference>